<dbReference type="PANTHER" id="PTHR43798:SF31">
    <property type="entry name" value="AB HYDROLASE SUPERFAMILY PROTEIN YCLE"/>
    <property type="match status" value="1"/>
</dbReference>
<dbReference type="InterPro" id="IPR050266">
    <property type="entry name" value="AB_hydrolase_sf"/>
</dbReference>
<protein>
    <submittedName>
        <fullName evidence="3">Alpha/beta hydrolase</fullName>
    </submittedName>
</protein>
<dbReference type="SUPFAM" id="SSF53474">
    <property type="entry name" value="alpha/beta-Hydrolases"/>
    <property type="match status" value="1"/>
</dbReference>
<dbReference type="InterPro" id="IPR029058">
    <property type="entry name" value="AB_hydrolase_fold"/>
</dbReference>
<keyword evidence="4" id="KW-1185">Reference proteome</keyword>
<dbReference type="Gene3D" id="3.40.50.1820">
    <property type="entry name" value="alpha/beta hydrolase"/>
    <property type="match status" value="1"/>
</dbReference>
<dbReference type="InterPro" id="IPR000073">
    <property type="entry name" value="AB_hydrolase_1"/>
</dbReference>
<gene>
    <name evidence="3" type="ORF">P2L57_33445</name>
</gene>
<reference evidence="3 4" key="1">
    <citation type="submission" date="2023-03" db="EMBL/GenBank/DDBJ databases">
        <title>Draft genome sequence of type strain Streptomyces ferralitis JCM 14344.</title>
        <authorList>
            <person name="Klaysubun C."/>
            <person name="Duangmal K."/>
        </authorList>
    </citation>
    <scope>NUCLEOTIDE SEQUENCE [LARGE SCALE GENOMIC DNA]</scope>
    <source>
        <strain evidence="3 4">JCM 14344</strain>
    </source>
</reference>
<accession>A0ABT5Z9C3</accession>
<dbReference type="Proteomes" id="UP001220022">
    <property type="component" value="Unassembled WGS sequence"/>
</dbReference>
<dbReference type="PANTHER" id="PTHR43798">
    <property type="entry name" value="MONOACYLGLYCEROL LIPASE"/>
    <property type="match status" value="1"/>
</dbReference>
<comment type="caution">
    <text evidence="3">The sequence shown here is derived from an EMBL/GenBank/DDBJ whole genome shotgun (WGS) entry which is preliminary data.</text>
</comment>
<sequence>MADTDITNLDIRYLSHAALQLPGGGELYYEDRGEGPVITLLNNFYIVSPVWRNFTDQLENRFRLVSYDLRNQGASSPGTDPVTFKDHVEDVRRLLDHLGIEKTYLVGTSISTLIARDFANTYPESVAGLVLVGLAFSPNGSLRRKLMTRSWLASLEAGSTKQLFDLLYPLVFCDQMVNSGGSAAYLALRDNFLALLSNTSIRENLLASLDVDDDPEDLARLQPPTLIINGDGEFVWSASMVEEALALIPDATAVTLKRAGHVPFFDDPAGFQKAITEFVRRLEAVQALPAAAQHI</sequence>
<evidence type="ECO:0000313" key="3">
    <source>
        <dbReference type="EMBL" id="MDF2260441.1"/>
    </source>
</evidence>
<organism evidence="3 4">
    <name type="scientific">Streptantibioticus ferralitis</name>
    <dbReference type="NCBI Taxonomy" id="236510"/>
    <lineage>
        <taxon>Bacteria</taxon>
        <taxon>Bacillati</taxon>
        <taxon>Actinomycetota</taxon>
        <taxon>Actinomycetes</taxon>
        <taxon>Kitasatosporales</taxon>
        <taxon>Streptomycetaceae</taxon>
        <taxon>Streptantibioticus</taxon>
    </lineage>
</organism>
<dbReference type="GO" id="GO:0016787">
    <property type="term" value="F:hydrolase activity"/>
    <property type="evidence" value="ECO:0007669"/>
    <property type="project" value="UniProtKB-KW"/>
</dbReference>
<feature type="domain" description="AB hydrolase-1" evidence="2">
    <location>
        <begin position="48"/>
        <end position="147"/>
    </location>
</feature>
<evidence type="ECO:0000313" key="4">
    <source>
        <dbReference type="Proteomes" id="UP001220022"/>
    </source>
</evidence>
<dbReference type="EMBL" id="JARHTQ010000034">
    <property type="protein sequence ID" value="MDF2260441.1"/>
    <property type="molecule type" value="Genomic_DNA"/>
</dbReference>
<dbReference type="Pfam" id="PF00561">
    <property type="entry name" value="Abhydrolase_1"/>
    <property type="match status" value="1"/>
</dbReference>
<name>A0ABT5Z9C3_9ACTN</name>
<dbReference type="RefSeq" id="WP_275821051.1">
    <property type="nucleotide sequence ID" value="NZ_BAAANM010000033.1"/>
</dbReference>
<proteinExistence type="predicted"/>
<keyword evidence="1 3" id="KW-0378">Hydrolase</keyword>
<evidence type="ECO:0000256" key="1">
    <source>
        <dbReference type="ARBA" id="ARBA00022801"/>
    </source>
</evidence>
<evidence type="ECO:0000259" key="2">
    <source>
        <dbReference type="Pfam" id="PF00561"/>
    </source>
</evidence>